<reference evidence="2" key="1">
    <citation type="submission" date="2020-12" db="EMBL/GenBank/DDBJ databases">
        <title>Metabolic potential, ecology and presence of endohyphal bacteria is reflected in genomic diversity of Mucoromycotina.</title>
        <authorList>
            <person name="Muszewska A."/>
            <person name="Okrasinska A."/>
            <person name="Steczkiewicz K."/>
            <person name="Drgas O."/>
            <person name="Orlowska M."/>
            <person name="Perlinska-Lenart U."/>
            <person name="Aleksandrzak-Piekarczyk T."/>
            <person name="Szatraj K."/>
            <person name="Zielenkiewicz U."/>
            <person name="Pilsyk S."/>
            <person name="Malc E."/>
            <person name="Mieczkowski P."/>
            <person name="Kruszewska J.S."/>
            <person name="Biernat P."/>
            <person name="Pawlowska J."/>
        </authorList>
    </citation>
    <scope>NUCLEOTIDE SEQUENCE</scope>
    <source>
        <strain evidence="2">WA0000017839</strain>
    </source>
</reference>
<dbReference type="SUPFAM" id="SSF50729">
    <property type="entry name" value="PH domain-like"/>
    <property type="match status" value="1"/>
</dbReference>
<evidence type="ECO:0000313" key="3">
    <source>
        <dbReference type="Proteomes" id="UP000603453"/>
    </source>
</evidence>
<accession>A0A8H7RC68</accession>
<keyword evidence="3" id="KW-1185">Reference proteome</keyword>
<gene>
    <name evidence="2" type="ORF">INT47_010192</name>
</gene>
<dbReference type="InterPro" id="IPR001849">
    <property type="entry name" value="PH_domain"/>
</dbReference>
<evidence type="ECO:0000259" key="1">
    <source>
        <dbReference type="PROSITE" id="PS50010"/>
    </source>
</evidence>
<dbReference type="AlphaFoldDB" id="A0A8H7RC68"/>
<proteinExistence type="predicted"/>
<dbReference type="EMBL" id="JAEPRD010000019">
    <property type="protein sequence ID" value="KAG2208496.1"/>
    <property type="molecule type" value="Genomic_DNA"/>
</dbReference>
<dbReference type="InterPro" id="IPR000219">
    <property type="entry name" value="DH_dom"/>
</dbReference>
<dbReference type="InterPro" id="IPR051092">
    <property type="entry name" value="FYVE_RhoGEF_PH"/>
</dbReference>
<dbReference type="InterPro" id="IPR011993">
    <property type="entry name" value="PH-like_dom_sf"/>
</dbReference>
<sequence length="398" mass="46175">MHRKAEENYNGSKISVSDISTISSNNSQRYSDNPLGTNDFGQFDIIDDLDYDDVDDGLIVDQELLHQYREAIIRQLYEGEKKFLETLEFILNTYLYPLRKNTKTSTFNFLGMKKAPCTEKEMIWLFSNIEALYKVHIENMDTLEERLSIWGPTQIISDIIQTRLAQTRKAYINYFDQYGTMITTFERLSRYQPFKKFIETVESNSKGVNLLMLLKSPVDCVERYVVQLTKLADSTSTMHPDYIGLMQCKQRVQVLDVEFKAPVNDALNVDKVYQIHLKMTGQPFGVKAERRIILQDNFTRPNRLSGEETCYFLFSDMLVFARQKSNTLQYKGHILLQKSKVRPNVNDFSVEIICPFQGVDSLNTTFMGSPTTHVIRTLNKIDQTKWITCLEAVITKLQ</sequence>
<dbReference type="SMART" id="SM00325">
    <property type="entry name" value="RhoGEF"/>
    <property type="match status" value="1"/>
</dbReference>
<dbReference type="PROSITE" id="PS50010">
    <property type="entry name" value="DH_2"/>
    <property type="match status" value="1"/>
</dbReference>
<dbReference type="GO" id="GO:0005737">
    <property type="term" value="C:cytoplasm"/>
    <property type="evidence" value="ECO:0007669"/>
    <property type="project" value="TreeGrafter"/>
</dbReference>
<dbReference type="SUPFAM" id="SSF48065">
    <property type="entry name" value="DBL homology domain (DH-domain)"/>
    <property type="match status" value="1"/>
</dbReference>
<feature type="domain" description="DH" evidence="1">
    <location>
        <begin position="68"/>
        <end position="242"/>
    </location>
</feature>
<evidence type="ECO:0000313" key="2">
    <source>
        <dbReference type="EMBL" id="KAG2208496.1"/>
    </source>
</evidence>
<dbReference type="Proteomes" id="UP000603453">
    <property type="component" value="Unassembled WGS sequence"/>
</dbReference>
<dbReference type="OrthoDB" id="660555at2759"/>
<comment type="caution">
    <text evidence="2">The sequence shown here is derived from an EMBL/GenBank/DDBJ whole genome shotgun (WGS) entry which is preliminary data.</text>
</comment>
<dbReference type="InterPro" id="IPR035899">
    <property type="entry name" value="DBL_dom_sf"/>
</dbReference>
<organism evidence="2 3">
    <name type="scientific">Mucor saturninus</name>
    <dbReference type="NCBI Taxonomy" id="64648"/>
    <lineage>
        <taxon>Eukaryota</taxon>
        <taxon>Fungi</taxon>
        <taxon>Fungi incertae sedis</taxon>
        <taxon>Mucoromycota</taxon>
        <taxon>Mucoromycotina</taxon>
        <taxon>Mucoromycetes</taxon>
        <taxon>Mucorales</taxon>
        <taxon>Mucorineae</taxon>
        <taxon>Mucoraceae</taxon>
        <taxon>Mucor</taxon>
    </lineage>
</organism>
<protein>
    <recommendedName>
        <fullName evidence="1">DH domain-containing protein</fullName>
    </recommendedName>
</protein>
<dbReference type="Gene3D" id="2.30.29.30">
    <property type="entry name" value="Pleckstrin-homology domain (PH domain)/Phosphotyrosine-binding domain (PTB)"/>
    <property type="match status" value="1"/>
</dbReference>
<dbReference type="PANTHER" id="PTHR12673:SF159">
    <property type="entry name" value="LD03170P"/>
    <property type="match status" value="1"/>
</dbReference>
<dbReference type="GO" id="GO:0005085">
    <property type="term" value="F:guanyl-nucleotide exchange factor activity"/>
    <property type="evidence" value="ECO:0007669"/>
    <property type="project" value="InterPro"/>
</dbReference>
<dbReference type="Gene3D" id="1.20.900.10">
    <property type="entry name" value="Dbl homology (DH) domain"/>
    <property type="match status" value="1"/>
</dbReference>
<name>A0A8H7RC68_9FUNG</name>
<dbReference type="PANTHER" id="PTHR12673">
    <property type="entry name" value="FACIOGENITAL DYSPLASIA PROTEIN"/>
    <property type="match status" value="1"/>
</dbReference>
<dbReference type="Pfam" id="PF00621">
    <property type="entry name" value="RhoGEF"/>
    <property type="match status" value="1"/>
</dbReference>
<dbReference type="SMART" id="SM00233">
    <property type="entry name" value="PH"/>
    <property type="match status" value="1"/>
</dbReference>